<keyword evidence="2" id="KW-1185">Reference proteome</keyword>
<reference evidence="1" key="1">
    <citation type="journal article" date="2023" name="IMA Fungus">
        <title>Comparative genomic study of the Penicillium genus elucidates a diverse pangenome and 15 lateral gene transfer events.</title>
        <authorList>
            <person name="Petersen C."/>
            <person name="Sorensen T."/>
            <person name="Nielsen M.R."/>
            <person name="Sondergaard T.E."/>
            <person name="Sorensen J.L."/>
            <person name="Fitzpatrick D.A."/>
            <person name="Frisvad J.C."/>
            <person name="Nielsen K.L."/>
        </authorList>
    </citation>
    <scope>NUCLEOTIDE SEQUENCE</scope>
    <source>
        <strain evidence="1">IBT 17514</strain>
    </source>
</reference>
<sequence length="179" mass="20152">MAPNLASSKHHLISAMIYSGDIYISQIAKAAGCNRSTIKRISFNLRMFGSVKAPASKALCNHLVERPTLYLDEMAIFLWDEFALYVTKLSISCALISNGWSKKVAKVKAQECNLNLRDEYIHFISNSCLYYLVSKFYHDQRYQILPTYIQDGIVLSWVFQGPTDALVFEGLTAILGKGL</sequence>
<comment type="caution">
    <text evidence="1">The sequence shown here is derived from an EMBL/GenBank/DDBJ whole genome shotgun (WGS) entry which is preliminary data.</text>
</comment>
<accession>A0AAD6HY53</accession>
<evidence type="ECO:0000313" key="1">
    <source>
        <dbReference type="EMBL" id="KAJ5740909.1"/>
    </source>
</evidence>
<reference evidence="1" key="2">
    <citation type="submission" date="2023-01" db="EMBL/GenBank/DDBJ databases">
        <authorList>
            <person name="Petersen C."/>
        </authorList>
    </citation>
    <scope>NUCLEOTIDE SEQUENCE</scope>
    <source>
        <strain evidence="1">IBT 17514</strain>
    </source>
</reference>
<proteinExistence type="predicted"/>
<name>A0AAD6HY53_9EURO</name>
<dbReference type="Proteomes" id="UP001215712">
    <property type="component" value="Unassembled WGS sequence"/>
</dbReference>
<evidence type="ECO:0000313" key="2">
    <source>
        <dbReference type="Proteomes" id="UP001215712"/>
    </source>
</evidence>
<protein>
    <submittedName>
        <fullName evidence="1">Uncharacterized protein</fullName>
    </submittedName>
</protein>
<gene>
    <name evidence="1" type="ORF">N7493_000781</name>
</gene>
<dbReference type="AlphaFoldDB" id="A0AAD6HY53"/>
<dbReference type="EMBL" id="JAQJAN010000001">
    <property type="protein sequence ID" value="KAJ5740909.1"/>
    <property type="molecule type" value="Genomic_DNA"/>
</dbReference>
<organism evidence="1 2">
    <name type="scientific">Penicillium malachiteum</name>
    <dbReference type="NCBI Taxonomy" id="1324776"/>
    <lineage>
        <taxon>Eukaryota</taxon>
        <taxon>Fungi</taxon>
        <taxon>Dikarya</taxon>
        <taxon>Ascomycota</taxon>
        <taxon>Pezizomycotina</taxon>
        <taxon>Eurotiomycetes</taxon>
        <taxon>Eurotiomycetidae</taxon>
        <taxon>Eurotiales</taxon>
        <taxon>Aspergillaceae</taxon>
        <taxon>Penicillium</taxon>
    </lineage>
</organism>